<evidence type="ECO:0000313" key="2">
    <source>
        <dbReference type="Proteomes" id="UP000028623"/>
    </source>
</evidence>
<accession>A0A085BEG8</accession>
<evidence type="ECO:0000313" key="1">
    <source>
        <dbReference type="EMBL" id="KFC20863.1"/>
    </source>
</evidence>
<gene>
    <name evidence="1" type="ORF">IO89_11515</name>
</gene>
<dbReference type="STRING" id="421072.SAMN04488097_0179"/>
<dbReference type="EMBL" id="JPLY01000004">
    <property type="protein sequence ID" value="KFC20863.1"/>
    <property type="molecule type" value="Genomic_DNA"/>
</dbReference>
<dbReference type="AlphaFoldDB" id="A0A085BEG8"/>
<dbReference type="Proteomes" id="UP000028623">
    <property type="component" value="Unassembled WGS sequence"/>
</dbReference>
<comment type="caution">
    <text evidence="1">The sequence shown here is derived from an EMBL/GenBank/DDBJ whole genome shotgun (WGS) entry which is preliminary data.</text>
</comment>
<organism evidence="1 2">
    <name type="scientific">Epilithonimonas lactis</name>
    <dbReference type="NCBI Taxonomy" id="421072"/>
    <lineage>
        <taxon>Bacteria</taxon>
        <taxon>Pseudomonadati</taxon>
        <taxon>Bacteroidota</taxon>
        <taxon>Flavobacteriia</taxon>
        <taxon>Flavobacteriales</taxon>
        <taxon>Weeksellaceae</taxon>
        <taxon>Chryseobacterium group</taxon>
        <taxon>Epilithonimonas</taxon>
    </lineage>
</organism>
<keyword evidence="2" id="KW-1185">Reference proteome</keyword>
<reference evidence="1 2" key="1">
    <citation type="submission" date="2014-07" db="EMBL/GenBank/DDBJ databases">
        <title>Epilithonimonas lactis LMG 22401 Genome.</title>
        <authorList>
            <person name="Pipes S.E."/>
            <person name="Stropko S.J."/>
        </authorList>
    </citation>
    <scope>NUCLEOTIDE SEQUENCE [LARGE SCALE GENOMIC DNA]</scope>
    <source>
        <strain evidence="1 2">LMG 24401</strain>
    </source>
</reference>
<sequence>MLSFNILYSQERNVYDENIFVNCQNEKLNWKKLELNSTEYKYTLISKNYFASDKDVNYYNGLIILPIDKNEENKNVIEELLKLISIEEDLFEITAIKKCEIQKLYYSSFLTEEQKIEVKNNVIGKLRLGIKN</sequence>
<proteinExistence type="predicted"/>
<name>A0A085BEG8_9FLAO</name>
<protein>
    <submittedName>
        <fullName evidence="1">Uncharacterized protein</fullName>
    </submittedName>
</protein>